<protein>
    <submittedName>
        <fullName evidence="1">Uncharacterized protein</fullName>
    </submittedName>
</protein>
<dbReference type="RefSeq" id="WP_174679656.1">
    <property type="nucleotide sequence ID" value="NZ_JABUQZ010000001.1"/>
</dbReference>
<gene>
    <name evidence="1" type="ORF">HTZ84_04955</name>
</gene>
<name>A0ABX2L5Y5_9EURY</name>
<accession>A0ABX2L5Y5</accession>
<evidence type="ECO:0000313" key="2">
    <source>
        <dbReference type="Proteomes" id="UP001016761"/>
    </source>
</evidence>
<comment type="caution">
    <text evidence="1">The sequence shown here is derived from an EMBL/GenBank/DDBJ whole genome shotgun (WGS) entry which is preliminary data.</text>
</comment>
<keyword evidence="2" id="KW-1185">Reference proteome</keyword>
<dbReference type="Proteomes" id="UP001016761">
    <property type="component" value="Unassembled WGS sequence"/>
</dbReference>
<proteinExistence type="predicted"/>
<organism evidence="1 2">
    <name type="scientific">Haloterrigena gelatinilytica</name>
    <dbReference type="NCBI Taxonomy" id="2741724"/>
    <lineage>
        <taxon>Archaea</taxon>
        <taxon>Methanobacteriati</taxon>
        <taxon>Methanobacteriota</taxon>
        <taxon>Stenosarchaea group</taxon>
        <taxon>Halobacteria</taxon>
        <taxon>Halobacteriales</taxon>
        <taxon>Natrialbaceae</taxon>
        <taxon>Haloterrigena</taxon>
    </lineage>
</organism>
<reference evidence="1 2" key="1">
    <citation type="submission" date="2020-06" db="EMBL/GenBank/DDBJ databases">
        <title>Haloterrigena sp. nov., an extremely halophilic archaeon isolated from a saline sediment.</title>
        <authorList>
            <person name="Liu B.-B."/>
        </authorList>
    </citation>
    <scope>NUCLEOTIDE SEQUENCE [LARGE SCALE GENOMIC DNA]</scope>
    <source>
        <strain evidence="1 2">SYSU A558-1</strain>
    </source>
</reference>
<dbReference type="EMBL" id="JABUQZ010000001">
    <property type="protein sequence ID" value="NUC71665.1"/>
    <property type="molecule type" value="Genomic_DNA"/>
</dbReference>
<evidence type="ECO:0000313" key="1">
    <source>
        <dbReference type="EMBL" id="NUC71665.1"/>
    </source>
</evidence>
<sequence>MKIETPVEQFTEKLDAEGVEVRNDGRVVASATLDSRINIIALGVCDDVEYMNDTDGDIWQLIIYHGDSGDIYMDGSDNIIILSSDNNDAEPFDELLEWFDWIDTPFSDVLTDDDASVDPEDIEWDWNPDTVEVLSDATRLTEWNPDTL</sequence>